<comment type="subunit">
    <text evidence="7">Homomultimer; disulfide-linked. The N- and C-terminus mediate their assembly into higher order structures to form filaments. The CTCK domains of two polypeptides associate in the endoplasmic reticulum to generate intermolecularly disulfide-bonded dimers. These dimers progress to the Golgi apparatus, which is a more acidic environment than the endoplasmic reticulum. Under acidic conditions, the N-termini form non-covalent intermolecular interactions that juxtapose assemblies from different CTCK-linked dimers to produce long, disulfide-linked polymers that remain highly compact until secretion.</text>
</comment>
<dbReference type="PROSITE" id="PS51233">
    <property type="entry name" value="VWFD"/>
    <property type="match status" value="3"/>
</dbReference>
<keyword evidence="14" id="KW-1185">Reference proteome</keyword>
<sequence length="1356" mass="146816">MLGPQLLLLLACGGALLSAALGRGWCSTWGAGHFSTFDGHTYDFEGTCNYVFAAICKDTSSPVFSVQLRREPDGNITRVIVELGASVVTAHQGVISIKDVGVVSLPYTSHGLQITPFGQSVQLVAKQLELELVVVWGPGAHLMVLVEDRHMGRMCGLCGNFDGKRNNEFLSEDGTLLEPHKYAALQKLDDPNEICTHEAIPSPPVLKAEHAQICTQLLALVAPQCRVPTEPFLWSCQADLAACAQPGQRSCACATLSEYSRYCSLSGQPVRRWRGPSLCPLGQCPANQVYQECGEACVKTCSHPQHSCAQFCTFGCFCPEGMVLDDTSRNLTCVPVDQCPCKIGGVTYAPGEVTADACRTCQCSMGRWQCQERPCPQPCALEGGSFVTTFDARHYRFHGTCTYILLQSPQLPDGGSLMATYDKSGYSHSETSLVALTYMSSQDKIVISQDEVITNHGDIKWLPYKTGNITVFRQTSTHLQMATTFGLEVLIQLQPVFQAYITMGPQFRGQTRGLCGNFNGDTTDDFTTSMGIAEGTASLFVDSWRAGNCPAALERETDPCSMSQLNKLCAETHCSVLVNQGTVFEKCHTLVNPKPFYKRCVYQACNYEETFPHICAALGAYAYACASRGLLLRGWRSSVDNCTIPCAGNQTFSYDSRACGRTCLSLSDRAAECRPGAIPTEGCNCPEGTYLNHRMECVHKAQCPCLLDSHKLILAGQSAVVNGALCYCRNGRLSCPDQPQMLLASCVAPKTFQSCSQSSGNKFGAACAPTCQMLATGTPCVPTKCEPGCVCAEGLYENASGQCVPPEECPCEFGGASYPQGAKLHTSCKSCTCSRGKWLCRQSAHCASTCTLYGEGHVVTFDGQRFVFEGNCEYILATDGCGTTSQPTFKILTENVVCGKSGVTCSRAVRLSLGGLSIVLADRNYTVSGADPRVHFRVKAGSLNLMLDITIGSSYNLTLIWNKHMTVSITIWRASQDGLCGLCGNYNGNMKDDFETRSKYVASSELDFVNSWKESPLCGDASYSVDPCSLNAFRRAWAERKCSIINSQTFAACHSQVYRLPYYEACVRDTCGCDTGGDCECLCDAVAAYAKACLDKGVCVDWRAPDFCPIYCDFYNSHARVGGGQFQYTQEANCTWHYQPCLCPQQLHSFPDTNTEGCYNCSRDEYFDYDKGTCTPCVLLPTTPPPHTTESPRTTIAVTTQAASGPGPTATPRSTATGPTVTQATTQPTASVSTATQTTARSTVHTTAAWSTPPPRTSTGTPQKVCSVREFQEEVTYQGCTANVTVTRCVGVCASTTSFNTYTNQVDTQCSCCHPVSSQEKQLTLPCPDPAAPGQQLVLTLHVFRRCACGPWHCKD</sequence>
<dbReference type="Pfam" id="PF01826">
    <property type="entry name" value="TIL"/>
    <property type="match status" value="2"/>
</dbReference>
<feature type="chain" id="PRO_5029689605" evidence="10">
    <location>
        <begin position="23"/>
        <end position="1356"/>
    </location>
</feature>
<evidence type="ECO:0000256" key="2">
    <source>
        <dbReference type="ARBA" id="ARBA00022525"/>
    </source>
</evidence>
<feature type="domain" description="VWFD" evidence="12">
    <location>
        <begin position="377"/>
        <end position="561"/>
    </location>
</feature>
<evidence type="ECO:0000256" key="7">
    <source>
        <dbReference type="ARBA" id="ARBA00063950"/>
    </source>
</evidence>
<dbReference type="SUPFAM" id="SSF57567">
    <property type="entry name" value="Serine protease inhibitors"/>
    <property type="match status" value="3"/>
</dbReference>
<protein>
    <submittedName>
        <fullName evidence="13">Mucin 6, oligomeric mucus/gel-forming</fullName>
    </submittedName>
</protein>
<dbReference type="InterPro" id="IPR001007">
    <property type="entry name" value="VWF_dom"/>
</dbReference>
<evidence type="ECO:0000256" key="3">
    <source>
        <dbReference type="ARBA" id="ARBA00022729"/>
    </source>
</evidence>
<evidence type="ECO:0000256" key="4">
    <source>
        <dbReference type="ARBA" id="ARBA00022737"/>
    </source>
</evidence>
<dbReference type="InterPro" id="IPR014853">
    <property type="entry name" value="VWF/SSPO/ZAN-like_Cys-rich_dom"/>
</dbReference>
<dbReference type="InterPro" id="IPR002919">
    <property type="entry name" value="TIL_dom"/>
</dbReference>
<feature type="signal peptide" evidence="10">
    <location>
        <begin position="1"/>
        <end position="22"/>
    </location>
</feature>
<gene>
    <name evidence="13" type="ORF">HJG59_012633</name>
</gene>
<comment type="caution">
    <text evidence="8">Lacks conserved residue(s) required for the propagation of feature annotation.</text>
</comment>
<dbReference type="InterPro" id="IPR050780">
    <property type="entry name" value="Mucin_vWF_Thrombospondin_sf"/>
</dbReference>
<feature type="compositionally biased region" description="Low complexity" evidence="9">
    <location>
        <begin position="1215"/>
        <end position="1262"/>
    </location>
</feature>
<dbReference type="Pfam" id="PF08742">
    <property type="entry name" value="C8"/>
    <property type="match status" value="3"/>
</dbReference>
<dbReference type="FunFam" id="2.10.25.10:FF:000153">
    <property type="entry name" value="MUC5B isoform 1"/>
    <property type="match status" value="1"/>
</dbReference>
<dbReference type="InterPro" id="IPR006207">
    <property type="entry name" value="Cys_knot_C"/>
</dbReference>
<dbReference type="Proteomes" id="UP000550707">
    <property type="component" value="Unassembled WGS sequence"/>
</dbReference>
<evidence type="ECO:0000259" key="11">
    <source>
        <dbReference type="PROSITE" id="PS01225"/>
    </source>
</evidence>
<dbReference type="GO" id="GO:0005615">
    <property type="term" value="C:extracellular space"/>
    <property type="evidence" value="ECO:0007669"/>
    <property type="project" value="TreeGrafter"/>
</dbReference>
<keyword evidence="3 10" id="KW-0732">Signal</keyword>
<keyword evidence="4" id="KW-0677">Repeat</keyword>
<comment type="caution">
    <text evidence="13">The sequence shown here is derived from an EMBL/GenBank/DDBJ whole genome shotgun (WGS) entry which is preliminary data.</text>
</comment>
<evidence type="ECO:0000256" key="9">
    <source>
        <dbReference type="SAM" id="MobiDB-lite"/>
    </source>
</evidence>
<name>A0A7J8BJS0_MOLMO</name>
<keyword evidence="6" id="KW-0325">Glycoprotein</keyword>
<comment type="subcellular location">
    <subcellularLocation>
        <location evidence="1">Secreted</location>
    </subcellularLocation>
</comment>
<dbReference type="SMART" id="SM00216">
    <property type="entry name" value="VWD"/>
    <property type="match status" value="3"/>
</dbReference>
<reference evidence="13 14" key="1">
    <citation type="journal article" date="2020" name="Nature">
        <title>Six reference-quality genomes reveal evolution of bat adaptations.</title>
        <authorList>
            <person name="Jebb D."/>
            <person name="Huang Z."/>
            <person name="Pippel M."/>
            <person name="Hughes G.M."/>
            <person name="Lavrichenko K."/>
            <person name="Devanna P."/>
            <person name="Winkler S."/>
            <person name="Jermiin L.S."/>
            <person name="Skirmuntt E.C."/>
            <person name="Katzourakis A."/>
            <person name="Burkitt-Gray L."/>
            <person name="Ray D.A."/>
            <person name="Sullivan K.A.M."/>
            <person name="Roscito J.G."/>
            <person name="Kirilenko B.M."/>
            <person name="Davalos L.M."/>
            <person name="Corthals A.P."/>
            <person name="Power M.L."/>
            <person name="Jones G."/>
            <person name="Ransome R.D."/>
            <person name="Dechmann D.K.N."/>
            <person name="Locatelli A.G."/>
            <person name="Puechmaille S.J."/>
            <person name="Fedrigo O."/>
            <person name="Jarvis E.D."/>
            <person name="Hiller M."/>
            <person name="Vernes S.C."/>
            <person name="Myers E.W."/>
            <person name="Teeling E.C."/>
        </authorList>
    </citation>
    <scope>NUCLEOTIDE SEQUENCE [LARGE SCALE GENOMIC DNA]</scope>
    <source>
        <strain evidence="13">MMolMol1</strain>
        <tissue evidence="13">Muscle</tissue>
    </source>
</reference>
<dbReference type="GO" id="GO:0031012">
    <property type="term" value="C:extracellular matrix"/>
    <property type="evidence" value="ECO:0007669"/>
    <property type="project" value="TreeGrafter"/>
</dbReference>
<accession>A0A7J8BJS0</accession>
<feature type="domain" description="VWFD" evidence="12">
    <location>
        <begin position="848"/>
        <end position="1019"/>
    </location>
</feature>
<keyword evidence="5" id="KW-1015">Disulfide bond</keyword>
<evidence type="ECO:0000313" key="14">
    <source>
        <dbReference type="Proteomes" id="UP000550707"/>
    </source>
</evidence>
<dbReference type="EMBL" id="JACASF010000031">
    <property type="protein sequence ID" value="KAF6398510.1"/>
    <property type="molecule type" value="Genomic_DNA"/>
</dbReference>
<dbReference type="Pfam" id="PF00094">
    <property type="entry name" value="VWD"/>
    <property type="match status" value="3"/>
</dbReference>
<evidence type="ECO:0000256" key="1">
    <source>
        <dbReference type="ARBA" id="ARBA00004613"/>
    </source>
</evidence>
<dbReference type="PROSITE" id="PS01225">
    <property type="entry name" value="CTCK_2"/>
    <property type="match status" value="1"/>
</dbReference>
<feature type="domain" description="VWFD" evidence="12">
    <location>
        <begin position="24"/>
        <end position="196"/>
    </location>
</feature>
<feature type="domain" description="CTCK" evidence="11">
    <location>
        <begin position="1266"/>
        <end position="1355"/>
    </location>
</feature>
<dbReference type="InterPro" id="IPR036084">
    <property type="entry name" value="Ser_inhib-like_sf"/>
</dbReference>
<dbReference type="CDD" id="cd19941">
    <property type="entry name" value="TIL"/>
    <property type="match status" value="3"/>
</dbReference>
<dbReference type="InterPro" id="IPR001846">
    <property type="entry name" value="VWF_type-D"/>
</dbReference>
<evidence type="ECO:0000259" key="12">
    <source>
        <dbReference type="PROSITE" id="PS51233"/>
    </source>
</evidence>
<dbReference type="Gene3D" id="2.10.25.10">
    <property type="entry name" value="Laminin"/>
    <property type="match status" value="3"/>
</dbReference>
<dbReference type="SMART" id="SM00041">
    <property type="entry name" value="CT"/>
    <property type="match status" value="1"/>
</dbReference>
<evidence type="ECO:0000256" key="8">
    <source>
        <dbReference type="PROSITE-ProRule" id="PRU00039"/>
    </source>
</evidence>
<dbReference type="PANTHER" id="PTHR11339:SF264">
    <property type="entry name" value="MUCIN-6"/>
    <property type="match status" value="1"/>
</dbReference>
<evidence type="ECO:0000256" key="6">
    <source>
        <dbReference type="ARBA" id="ARBA00023180"/>
    </source>
</evidence>
<evidence type="ECO:0000256" key="10">
    <source>
        <dbReference type="SAM" id="SignalP"/>
    </source>
</evidence>
<proteinExistence type="predicted"/>
<evidence type="ECO:0000256" key="5">
    <source>
        <dbReference type="ARBA" id="ARBA00023157"/>
    </source>
</evidence>
<dbReference type="PANTHER" id="PTHR11339">
    <property type="entry name" value="EXTRACELLULAR MATRIX GLYCOPROTEIN RELATED"/>
    <property type="match status" value="1"/>
</dbReference>
<organism evidence="13 14">
    <name type="scientific">Molossus molossus</name>
    <name type="common">Pallas' mastiff bat</name>
    <name type="synonym">Vespertilio molossus</name>
    <dbReference type="NCBI Taxonomy" id="27622"/>
    <lineage>
        <taxon>Eukaryota</taxon>
        <taxon>Metazoa</taxon>
        <taxon>Chordata</taxon>
        <taxon>Craniata</taxon>
        <taxon>Vertebrata</taxon>
        <taxon>Euteleostomi</taxon>
        <taxon>Mammalia</taxon>
        <taxon>Eutheria</taxon>
        <taxon>Laurasiatheria</taxon>
        <taxon>Chiroptera</taxon>
        <taxon>Yangochiroptera</taxon>
        <taxon>Molossidae</taxon>
        <taxon>Molossus</taxon>
    </lineage>
</organism>
<dbReference type="SMART" id="SM00215">
    <property type="entry name" value="VWC_out"/>
    <property type="match status" value="2"/>
</dbReference>
<evidence type="ECO:0000313" key="13">
    <source>
        <dbReference type="EMBL" id="KAF6398510.1"/>
    </source>
</evidence>
<dbReference type="SMART" id="SM00832">
    <property type="entry name" value="C8"/>
    <property type="match status" value="3"/>
</dbReference>
<dbReference type="FunFam" id="2.10.25.10:FF:000674">
    <property type="entry name" value="Mucin-2"/>
    <property type="match status" value="1"/>
</dbReference>
<feature type="region of interest" description="Disordered" evidence="9">
    <location>
        <begin position="1201"/>
        <end position="1262"/>
    </location>
</feature>
<keyword evidence="2" id="KW-0964">Secreted</keyword>
<dbReference type="InParanoid" id="A0A7J8BJS0"/>
<dbReference type="FunFam" id="2.10.25.10:FF:000414">
    <property type="entry name" value="von Willebrand factor"/>
    <property type="match status" value="1"/>
</dbReference>